<feature type="region of interest" description="Disordered" evidence="4">
    <location>
        <begin position="1"/>
        <end position="59"/>
    </location>
</feature>
<evidence type="ECO:0000313" key="5">
    <source>
        <dbReference type="EMBL" id="PLS05856.1"/>
    </source>
</evidence>
<accession>A0A2N5HJZ3</accession>
<evidence type="ECO:0000313" key="6">
    <source>
        <dbReference type="Proteomes" id="UP000234950"/>
    </source>
</evidence>
<evidence type="ECO:0000256" key="3">
    <source>
        <dbReference type="NCBIfam" id="TIGR03091"/>
    </source>
</evidence>
<keyword evidence="1 2" id="KW-0749">Sporulation</keyword>
<dbReference type="HAMAP" id="MF_01504">
    <property type="entry name" value="SspK"/>
    <property type="match status" value="1"/>
</dbReference>
<reference evidence="5 6" key="1">
    <citation type="submission" date="2017-11" db="EMBL/GenBank/DDBJ databases">
        <title>Comparitive Functional Genomics of Dry Heat Resistant strains isolated from the Viking Spacecraft.</title>
        <authorList>
            <person name="Seuylemezian A."/>
            <person name="Cooper K."/>
            <person name="Vaishampayan P."/>
        </authorList>
    </citation>
    <scope>NUCLEOTIDE SEQUENCE [LARGE SCALE GENOMIC DNA]</scope>
    <source>
        <strain evidence="5 6">V32-6</strain>
    </source>
</reference>
<dbReference type="Proteomes" id="UP000234950">
    <property type="component" value="Unassembled WGS sequence"/>
</dbReference>
<keyword evidence="6" id="KW-1185">Reference proteome</keyword>
<dbReference type="GO" id="GO:0030436">
    <property type="term" value="P:asexual sporulation"/>
    <property type="evidence" value="ECO:0007669"/>
    <property type="project" value="UniProtKB-UniRule"/>
</dbReference>
<dbReference type="NCBIfam" id="TIGR03091">
    <property type="entry name" value="SASP_sspK"/>
    <property type="match status" value="1"/>
</dbReference>
<comment type="similarity">
    <text evidence="2">Belongs to the SspK family.</text>
</comment>
<dbReference type="EMBL" id="PGVE01000037">
    <property type="protein sequence ID" value="PLS05856.1"/>
    <property type="molecule type" value="Genomic_DNA"/>
</dbReference>
<comment type="caution">
    <text evidence="5">The sequence shown here is derived from an EMBL/GenBank/DDBJ whole genome shotgun (WGS) entry which is preliminary data.</text>
</comment>
<evidence type="ECO:0000256" key="1">
    <source>
        <dbReference type="ARBA" id="ARBA00022969"/>
    </source>
</evidence>
<dbReference type="InterPro" id="IPR012611">
    <property type="entry name" value="SASP_SspK"/>
</dbReference>
<dbReference type="OrthoDB" id="2382188at2"/>
<proteinExistence type="evidence at transcript level"/>
<comment type="subcellular location">
    <subcellularLocation>
        <location evidence="2">Spore core</location>
    </subcellularLocation>
</comment>
<protein>
    <recommendedName>
        <fullName evidence="2 3">Small, acid-soluble spore protein K</fullName>
        <shortName evidence="2">SASP K</shortName>
    </recommendedName>
</protein>
<evidence type="ECO:0000256" key="2">
    <source>
        <dbReference type="HAMAP-Rule" id="MF_01504"/>
    </source>
</evidence>
<evidence type="ECO:0000256" key="4">
    <source>
        <dbReference type="SAM" id="MobiDB-lite"/>
    </source>
</evidence>
<dbReference type="NCBIfam" id="NF002843">
    <property type="entry name" value="PRK03081.1"/>
    <property type="match status" value="1"/>
</dbReference>
<dbReference type="Pfam" id="PF08176">
    <property type="entry name" value="SspK"/>
    <property type="match status" value="1"/>
</dbReference>
<organism evidence="5 6">
    <name type="scientific">Neobacillus cucumis</name>
    <dbReference type="NCBI Taxonomy" id="1740721"/>
    <lineage>
        <taxon>Bacteria</taxon>
        <taxon>Bacillati</taxon>
        <taxon>Bacillota</taxon>
        <taxon>Bacilli</taxon>
        <taxon>Bacillales</taxon>
        <taxon>Bacillaceae</taxon>
        <taxon>Neobacillus</taxon>
    </lineage>
</organism>
<feature type="compositionally biased region" description="Polar residues" evidence="4">
    <location>
        <begin position="1"/>
        <end position="15"/>
    </location>
</feature>
<dbReference type="RefSeq" id="WP_101647585.1">
    <property type="nucleotide sequence ID" value="NZ_PGVE01000037.1"/>
</dbReference>
<comment type="induction">
    <text evidence="2">Expressed only in the forespore compartment of sporulating cells.</text>
</comment>
<feature type="compositionally biased region" description="Basic and acidic residues" evidence="4">
    <location>
        <begin position="39"/>
        <end position="48"/>
    </location>
</feature>
<dbReference type="GO" id="GO:0042601">
    <property type="term" value="C:endospore-forming forespore"/>
    <property type="evidence" value="ECO:0007669"/>
    <property type="project" value="InterPro"/>
</dbReference>
<dbReference type="AlphaFoldDB" id="A0A2N5HJZ3"/>
<gene>
    <name evidence="2" type="primary">sspK</name>
    <name evidence="5" type="ORF">CVD27_09130</name>
</gene>
<sequence>MRNKATNFPNQNNNKLEGEPRAKAEFASTRADGSINTHPQERMRASGERDDESPQAVWK</sequence>
<name>A0A2N5HJZ3_9BACI</name>
<dbReference type="GO" id="GO:0030435">
    <property type="term" value="P:sporulation resulting in formation of a cellular spore"/>
    <property type="evidence" value="ECO:0007669"/>
    <property type="project" value="UniProtKB-KW"/>
</dbReference>